<evidence type="ECO:0000256" key="1">
    <source>
        <dbReference type="SAM" id="Coils"/>
    </source>
</evidence>
<sequence>MVEVVGIRFKKAGKIYYFDPGTLDIKDTDFAIVETVRGVEFGRCVIGRKKIKEEDIVSPLKKVIRKATEQDIKKHEENKEKEEKALEVCLEKVKEHDLDMKLIDVEYTFDNNKVIFYFTADGRVDFRELVKDLASIFRTRIELRQIGVRDEAKMVGGLGPCGRPMCCSTFLGDFAPVSIKMAKEQNLSLNPTKISGICGRLMCCLNYEQNTYEKIRKNLPKVGCIVDTEYGSGEVISNSVVKEQVKVKIKSKDSNEDFIKEVPIKEVKIISGSYEGNVDSVDKNEIEVDNEDKDVIRELLKED</sequence>
<keyword evidence="1" id="KW-0175">Coiled coil</keyword>
<dbReference type="PROSITE" id="PS51411">
    <property type="entry name" value="PSP1_C"/>
    <property type="match status" value="1"/>
</dbReference>
<dbReference type="EMBL" id="BAAACG010000013">
    <property type="protein sequence ID" value="GAA0743915.1"/>
    <property type="molecule type" value="Genomic_DNA"/>
</dbReference>
<feature type="domain" description="PSP1 C-terminal" evidence="2">
    <location>
        <begin position="61"/>
        <end position="146"/>
    </location>
</feature>
<name>A0ABP3UZN8_9CLOT</name>
<organism evidence="3 4">
    <name type="scientific">Clostridium oceanicum</name>
    <dbReference type="NCBI Taxonomy" id="1543"/>
    <lineage>
        <taxon>Bacteria</taxon>
        <taxon>Bacillati</taxon>
        <taxon>Bacillota</taxon>
        <taxon>Clostridia</taxon>
        <taxon>Eubacteriales</taxon>
        <taxon>Clostridiaceae</taxon>
        <taxon>Clostridium</taxon>
    </lineage>
</organism>
<dbReference type="Proteomes" id="UP001501510">
    <property type="component" value="Unassembled WGS sequence"/>
</dbReference>
<evidence type="ECO:0000313" key="4">
    <source>
        <dbReference type="Proteomes" id="UP001501510"/>
    </source>
</evidence>
<gene>
    <name evidence="3" type="ORF">GCM10008906_28140</name>
</gene>
<dbReference type="RefSeq" id="WP_343762475.1">
    <property type="nucleotide sequence ID" value="NZ_BAAACG010000013.1"/>
</dbReference>
<protein>
    <submittedName>
        <fullName evidence="3">Stage 0 sporulation family protein</fullName>
    </submittedName>
</protein>
<dbReference type="InterPro" id="IPR007557">
    <property type="entry name" value="PSP1_C"/>
</dbReference>
<dbReference type="InterPro" id="IPR047767">
    <property type="entry name" value="PSP1-like"/>
</dbReference>
<proteinExistence type="predicted"/>
<reference evidence="4" key="1">
    <citation type="journal article" date="2019" name="Int. J. Syst. Evol. Microbiol.">
        <title>The Global Catalogue of Microorganisms (GCM) 10K type strain sequencing project: providing services to taxonomists for standard genome sequencing and annotation.</title>
        <authorList>
            <consortium name="The Broad Institute Genomics Platform"/>
            <consortium name="The Broad Institute Genome Sequencing Center for Infectious Disease"/>
            <person name="Wu L."/>
            <person name="Ma J."/>
        </authorList>
    </citation>
    <scope>NUCLEOTIDE SEQUENCE [LARGE SCALE GENOMIC DNA]</scope>
    <source>
        <strain evidence="4">JCM 1407</strain>
    </source>
</reference>
<keyword evidence="4" id="KW-1185">Reference proteome</keyword>
<dbReference type="PANTHER" id="PTHR43830:SF3">
    <property type="entry name" value="PROTEIN PSP1"/>
    <property type="match status" value="1"/>
</dbReference>
<evidence type="ECO:0000313" key="3">
    <source>
        <dbReference type="EMBL" id="GAA0743915.1"/>
    </source>
</evidence>
<dbReference type="Pfam" id="PF04468">
    <property type="entry name" value="PSP1"/>
    <property type="match status" value="1"/>
</dbReference>
<feature type="coiled-coil region" evidence="1">
    <location>
        <begin position="65"/>
        <end position="92"/>
    </location>
</feature>
<accession>A0ABP3UZN8</accession>
<dbReference type="PANTHER" id="PTHR43830">
    <property type="entry name" value="PROTEIN PSP1"/>
    <property type="match status" value="1"/>
</dbReference>
<evidence type="ECO:0000259" key="2">
    <source>
        <dbReference type="PROSITE" id="PS51411"/>
    </source>
</evidence>
<dbReference type="NCBIfam" id="NF041131">
    <property type="entry name" value="RicT_YaaT_fam"/>
    <property type="match status" value="1"/>
</dbReference>
<comment type="caution">
    <text evidence="3">The sequence shown here is derived from an EMBL/GenBank/DDBJ whole genome shotgun (WGS) entry which is preliminary data.</text>
</comment>